<name>A0A679IM34_VARPD</name>
<protein>
    <recommendedName>
        <fullName evidence="1">DUF4123 domain-containing protein</fullName>
    </recommendedName>
</protein>
<proteinExistence type="predicted"/>
<reference evidence="2" key="1">
    <citation type="submission" date="2019-12" db="EMBL/GenBank/DDBJ databases">
        <authorList>
            <person name="Cremers G."/>
        </authorList>
    </citation>
    <scope>NUCLEOTIDE SEQUENCE</scope>
    <source>
        <strain evidence="2">Vvax</strain>
    </source>
</reference>
<evidence type="ECO:0000259" key="1">
    <source>
        <dbReference type="Pfam" id="PF13503"/>
    </source>
</evidence>
<evidence type="ECO:0000313" key="2">
    <source>
        <dbReference type="EMBL" id="CAA2100089.1"/>
    </source>
</evidence>
<organism evidence="2">
    <name type="scientific">Variovorax paradoxus</name>
    <dbReference type="NCBI Taxonomy" id="34073"/>
    <lineage>
        <taxon>Bacteria</taxon>
        <taxon>Pseudomonadati</taxon>
        <taxon>Pseudomonadota</taxon>
        <taxon>Betaproteobacteria</taxon>
        <taxon>Burkholderiales</taxon>
        <taxon>Comamonadaceae</taxon>
        <taxon>Variovorax</taxon>
    </lineage>
</organism>
<dbReference type="InterPro" id="IPR025391">
    <property type="entry name" value="DUF4123"/>
</dbReference>
<dbReference type="EMBL" id="LR743507">
    <property type="protein sequence ID" value="CAA2100089.1"/>
    <property type="molecule type" value="Genomic_DNA"/>
</dbReference>
<feature type="domain" description="DUF4123" evidence="1">
    <location>
        <begin position="44"/>
        <end position="165"/>
    </location>
</feature>
<dbReference type="AlphaFoldDB" id="A0A679IM34"/>
<dbReference type="Pfam" id="PF13503">
    <property type="entry name" value="DUF4123"/>
    <property type="match status" value="1"/>
</dbReference>
<accession>A0A679IM34</accession>
<sequence length="358" mass="39484">MNAMQNENLLSAASARLDAMLRRCTRHRIDQLLFNDGARPATHCYALVSTGQCDEGVIASMVAAYGLSFERLFMQTPEAEMADIGPWLIEIPLSGSEALRRSLAQHAASQALTLMCSPMRLPRLCEHLRGFLSGTLADGSPVLLRYFDPRVGFDMLAHWPASVQSQFMQPLDWWAGWDGDAQLRHANGDADIETAPRRDAIELAPEWARAMDKVGEAHLLVALLAEELEASNPTDAMLLEQVHPLLRRQIAQAALAFIHRAGFAGWSNKAQACHQALLRHARFHAHPGFLEILPRANEPLELREVLARVPRAVQQEWAQDRDAMLVRLCDAQADVLLASLDQPASFSACSSACSSATL</sequence>
<gene>
    <name evidence="2" type="ORF">VVAX_00565</name>
</gene>